<proteinExistence type="predicted"/>
<evidence type="ECO:0000313" key="2">
    <source>
        <dbReference type="EMBL" id="GBE62069.1"/>
    </source>
</evidence>
<dbReference type="GO" id="GO:0004386">
    <property type="term" value="F:helicase activity"/>
    <property type="evidence" value="ECO:0007669"/>
    <property type="project" value="UniProtKB-KW"/>
</dbReference>
<keyword evidence="3" id="KW-1185">Reference proteome</keyword>
<dbReference type="GeneID" id="39875839"/>
<dbReference type="RefSeq" id="XP_028868312.1">
    <property type="nucleotide sequence ID" value="XM_029012479.1"/>
</dbReference>
<accession>A0A2H6KGH4</accession>
<protein>
    <submittedName>
        <fullName evidence="2">ATP-dependent helicase hrpA, putative</fullName>
    </submittedName>
</protein>
<keyword evidence="2" id="KW-0067">ATP-binding</keyword>
<keyword evidence="2" id="KW-0347">Helicase</keyword>
<reference evidence="2 3" key="1">
    <citation type="journal article" date="2017" name="BMC Genomics">
        <title>Whole-genome assembly of Babesia ovata and comparative genomics between closely related pathogens.</title>
        <authorList>
            <person name="Yamagishi J."/>
            <person name="Asada M."/>
            <person name="Hakimi H."/>
            <person name="Tanaka T.Q."/>
            <person name="Sugimoto C."/>
            <person name="Kawazu S."/>
        </authorList>
    </citation>
    <scope>NUCLEOTIDE SEQUENCE [LARGE SCALE GENOMIC DNA]</scope>
    <source>
        <strain evidence="2 3">Miyake</strain>
    </source>
</reference>
<name>A0A2H6KGH4_9APIC</name>
<feature type="region of interest" description="Disordered" evidence="1">
    <location>
        <begin position="1"/>
        <end position="42"/>
    </location>
</feature>
<sequence>MEPRLGIANVTSKSRSEQLESNVPQSRTPVRGDESANSTVETVLQRREKPLAELPKNLRTLHTDPELGVATSCALGPGAGPGFDIHILPMTRDHDESCCGLWTQDGNSMLAGIEFEELPERGSRETHLQISYAPVAFHA</sequence>
<evidence type="ECO:0000256" key="1">
    <source>
        <dbReference type="SAM" id="MobiDB-lite"/>
    </source>
</evidence>
<organism evidence="2 3">
    <name type="scientific">Babesia ovata</name>
    <dbReference type="NCBI Taxonomy" id="189622"/>
    <lineage>
        <taxon>Eukaryota</taxon>
        <taxon>Sar</taxon>
        <taxon>Alveolata</taxon>
        <taxon>Apicomplexa</taxon>
        <taxon>Aconoidasida</taxon>
        <taxon>Piroplasmida</taxon>
        <taxon>Babesiidae</taxon>
        <taxon>Babesia</taxon>
    </lineage>
</organism>
<gene>
    <name evidence="2" type="ORF">BOVATA_035620</name>
</gene>
<dbReference type="VEuPathDB" id="PiroplasmaDB:BOVATA_035620"/>
<keyword evidence="2" id="KW-0547">Nucleotide-binding</keyword>
<dbReference type="Proteomes" id="UP000236319">
    <property type="component" value="Unassembled WGS sequence"/>
</dbReference>
<feature type="compositionally biased region" description="Polar residues" evidence="1">
    <location>
        <begin position="9"/>
        <end position="28"/>
    </location>
</feature>
<comment type="caution">
    <text evidence="2">The sequence shown here is derived from an EMBL/GenBank/DDBJ whole genome shotgun (WGS) entry which is preliminary data.</text>
</comment>
<keyword evidence="2" id="KW-0378">Hydrolase</keyword>
<dbReference type="AlphaFoldDB" id="A0A2H6KGH4"/>
<dbReference type="EMBL" id="BDSA01000004">
    <property type="protein sequence ID" value="GBE62069.1"/>
    <property type="molecule type" value="Genomic_DNA"/>
</dbReference>
<evidence type="ECO:0000313" key="3">
    <source>
        <dbReference type="Proteomes" id="UP000236319"/>
    </source>
</evidence>